<protein>
    <submittedName>
        <fullName evidence="2">Uncharacterized protein</fullName>
    </submittedName>
</protein>
<evidence type="ECO:0000313" key="2">
    <source>
        <dbReference type="EMBL" id="SFI21689.1"/>
    </source>
</evidence>
<feature type="region of interest" description="Disordered" evidence="1">
    <location>
        <begin position="1"/>
        <end position="41"/>
    </location>
</feature>
<name>A0A7Z7GDT6_9MICO</name>
<organism evidence="2 3">
    <name type="scientific">Microbacterium saccharophilum</name>
    <dbReference type="NCBI Taxonomy" id="1213358"/>
    <lineage>
        <taxon>Bacteria</taxon>
        <taxon>Bacillati</taxon>
        <taxon>Actinomycetota</taxon>
        <taxon>Actinomycetes</taxon>
        <taxon>Micrococcales</taxon>
        <taxon>Microbacteriaceae</taxon>
        <taxon>Microbacterium</taxon>
    </lineage>
</organism>
<proteinExistence type="predicted"/>
<accession>A0A7Z7GDT6</accession>
<feature type="compositionally biased region" description="Basic and acidic residues" evidence="1">
    <location>
        <begin position="19"/>
        <end position="30"/>
    </location>
</feature>
<dbReference type="AlphaFoldDB" id="A0A7Z7GDT6"/>
<evidence type="ECO:0000313" key="3">
    <source>
        <dbReference type="Proteomes" id="UP000198702"/>
    </source>
</evidence>
<comment type="caution">
    <text evidence="2">The sequence shown here is derived from an EMBL/GenBank/DDBJ whole genome shotgun (WGS) entry which is preliminary data.</text>
</comment>
<dbReference type="EMBL" id="FOQZ01000001">
    <property type="protein sequence ID" value="SFI21689.1"/>
    <property type="molecule type" value="Genomic_DNA"/>
</dbReference>
<dbReference type="Proteomes" id="UP000198702">
    <property type="component" value="Unassembled WGS sequence"/>
</dbReference>
<sequence>MAKDTGAKKSAKKAPQMTLKEKRAQKRTAENDGSFIKPRKG</sequence>
<reference evidence="2 3" key="1">
    <citation type="submission" date="2016-10" db="EMBL/GenBank/DDBJ databases">
        <authorList>
            <person name="Varghese N."/>
            <person name="Submissions S."/>
        </authorList>
    </citation>
    <scope>NUCLEOTIDE SEQUENCE [LARGE SCALE GENOMIC DNA]</scope>
    <source>
        <strain evidence="2 3">UNC380MFSha3.1</strain>
    </source>
</reference>
<dbReference type="RefSeq" id="WP_261798691.1">
    <property type="nucleotide sequence ID" value="NZ_BKAH01000022.1"/>
</dbReference>
<gene>
    <name evidence="2" type="ORF">SAMN04487751_0440</name>
</gene>
<evidence type="ECO:0000256" key="1">
    <source>
        <dbReference type="SAM" id="MobiDB-lite"/>
    </source>
</evidence>